<reference evidence="7" key="2">
    <citation type="submission" date="2020-09" db="EMBL/GenBank/DDBJ databases">
        <authorList>
            <person name="Sun Q."/>
            <person name="Zhou Y."/>
        </authorList>
    </citation>
    <scope>NUCLEOTIDE SEQUENCE</scope>
    <source>
        <strain evidence="7">CGMCC 1.15178</strain>
    </source>
</reference>
<dbReference type="RefSeq" id="WP_189000936.1">
    <property type="nucleotide sequence ID" value="NZ_BMHP01000018.1"/>
</dbReference>
<feature type="transmembrane region" description="Helical" evidence="5">
    <location>
        <begin position="361"/>
        <end position="378"/>
    </location>
</feature>
<dbReference type="GO" id="GO:0016020">
    <property type="term" value="C:membrane"/>
    <property type="evidence" value="ECO:0007669"/>
    <property type="project" value="UniProtKB-SubCell"/>
</dbReference>
<name>A0A917E4F2_9BACL</name>
<protein>
    <submittedName>
        <fullName evidence="7">Phage infection protein</fullName>
    </submittedName>
</protein>
<sequence>MSLFKNKLIVALPIIVLAIVFVFSLTVIPSINPAAKNLPVAIVNEDIGLSSGENMGSEIAKNIKMATASISEQPPIKWIEVRSEEAAKTGLDNQDYYAALIISKDFSASQASLASPEPVSPEIRIYINQGMNVTAANMSQQILTQMVNGLNEKMRTQLIAALDDKQGGTVTTKQAAALASPIVSKVIPVNTIGTNSANGNAPVSLFQPLWMGSLIGSLIFLLAKNKTKFANRKEKLQANGLQVVWGAILALVAGFGFSLFADSWGLNIPDFMNIALFLAIAYFAFFLMISAVFSWIGMGGMAIFVLFLFFGAPLLSFAPELLSPFYRDWVMSWLPMRFMVDGLRELFYFGEGLKMNHPTSVLMWIGIVSILVLLASALKPSRNTNEEQRKLEATS</sequence>
<keyword evidence="8" id="KW-1185">Reference proteome</keyword>
<dbReference type="EMBL" id="BMHP01000018">
    <property type="protein sequence ID" value="GGE02206.1"/>
    <property type="molecule type" value="Genomic_DNA"/>
</dbReference>
<evidence type="ECO:0000259" key="6">
    <source>
        <dbReference type="Pfam" id="PF12051"/>
    </source>
</evidence>
<comment type="caution">
    <text evidence="7">The sequence shown here is derived from an EMBL/GenBank/DDBJ whole genome shotgun (WGS) entry which is preliminary data.</text>
</comment>
<evidence type="ECO:0000256" key="3">
    <source>
        <dbReference type="ARBA" id="ARBA00022989"/>
    </source>
</evidence>
<dbReference type="Pfam" id="PF12051">
    <property type="entry name" value="DUF3533"/>
    <property type="match status" value="1"/>
</dbReference>
<dbReference type="AlphaFoldDB" id="A0A917E4F2"/>
<evidence type="ECO:0000256" key="4">
    <source>
        <dbReference type="ARBA" id="ARBA00023136"/>
    </source>
</evidence>
<organism evidence="7 8">
    <name type="scientific">Paenibacillus nasutitermitis</name>
    <dbReference type="NCBI Taxonomy" id="1652958"/>
    <lineage>
        <taxon>Bacteria</taxon>
        <taxon>Bacillati</taxon>
        <taxon>Bacillota</taxon>
        <taxon>Bacilli</taxon>
        <taxon>Bacillales</taxon>
        <taxon>Paenibacillaceae</taxon>
        <taxon>Paenibacillus</taxon>
    </lineage>
</organism>
<gene>
    <name evidence="7" type="ORF">GCM10010911_71560</name>
</gene>
<keyword evidence="4 5" id="KW-0472">Membrane</keyword>
<dbReference type="PANTHER" id="PTHR43077">
    <property type="entry name" value="TRANSPORT PERMEASE YVFS-RELATED"/>
    <property type="match status" value="1"/>
</dbReference>
<feature type="transmembrane region" description="Helical" evidence="5">
    <location>
        <begin position="205"/>
        <end position="223"/>
    </location>
</feature>
<evidence type="ECO:0000313" key="8">
    <source>
        <dbReference type="Proteomes" id="UP000612456"/>
    </source>
</evidence>
<keyword evidence="3 5" id="KW-1133">Transmembrane helix</keyword>
<feature type="transmembrane region" description="Helical" evidence="5">
    <location>
        <begin position="273"/>
        <end position="296"/>
    </location>
</feature>
<reference evidence="7" key="1">
    <citation type="journal article" date="2014" name="Int. J. Syst. Evol. Microbiol.">
        <title>Complete genome sequence of Corynebacterium casei LMG S-19264T (=DSM 44701T), isolated from a smear-ripened cheese.</title>
        <authorList>
            <consortium name="US DOE Joint Genome Institute (JGI-PGF)"/>
            <person name="Walter F."/>
            <person name="Albersmeier A."/>
            <person name="Kalinowski J."/>
            <person name="Ruckert C."/>
        </authorList>
    </citation>
    <scope>NUCLEOTIDE SEQUENCE</scope>
    <source>
        <strain evidence="7">CGMCC 1.15178</strain>
    </source>
</reference>
<keyword evidence="2 5" id="KW-0812">Transmembrane</keyword>
<comment type="subcellular location">
    <subcellularLocation>
        <location evidence="1">Membrane</location>
        <topology evidence="1">Multi-pass membrane protein</topology>
    </subcellularLocation>
</comment>
<dbReference type="InterPro" id="IPR022703">
    <property type="entry name" value="DUF3533"/>
</dbReference>
<feature type="transmembrane region" description="Helical" evidence="5">
    <location>
        <begin position="243"/>
        <end position="261"/>
    </location>
</feature>
<feature type="transmembrane region" description="Helical" evidence="5">
    <location>
        <begin position="303"/>
        <end position="326"/>
    </location>
</feature>
<accession>A0A917E4F2</accession>
<dbReference type="Gene3D" id="3.40.1710.10">
    <property type="entry name" value="abc type-2 transporter like domain"/>
    <property type="match status" value="1"/>
</dbReference>
<dbReference type="PANTHER" id="PTHR43077:SF5">
    <property type="entry name" value="PHAGE INFECTION PROTEIN"/>
    <property type="match status" value="1"/>
</dbReference>
<evidence type="ECO:0000256" key="5">
    <source>
        <dbReference type="SAM" id="Phobius"/>
    </source>
</evidence>
<dbReference type="InterPro" id="IPR051328">
    <property type="entry name" value="T7SS_ABC-Transporter"/>
</dbReference>
<proteinExistence type="predicted"/>
<dbReference type="Proteomes" id="UP000612456">
    <property type="component" value="Unassembled WGS sequence"/>
</dbReference>
<evidence type="ECO:0000256" key="1">
    <source>
        <dbReference type="ARBA" id="ARBA00004141"/>
    </source>
</evidence>
<evidence type="ECO:0000313" key="7">
    <source>
        <dbReference type="EMBL" id="GGE02206.1"/>
    </source>
</evidence>
<evidence type="ECO:0000256" key="2">
    <source>
        <dbReference type="ARBA" id="ARBA00022692"/>
    </source>
</evidence>
<feature type="domain" description="DUF3533" evidence="6">
    <location>
        <begin position="15"/>
        <end position="367"/>
    </location>
</feature>